<dbReference type="InterPro" id="IPR012675">
    <property type="entry name" value="Beta-grasp_dom_sf"/>
</dbReference>
<dbReference type="InterPro" id="IPR051452">
    <property type="entry name" value="Diverse_Oxidoreductases"/>
</dbReference>
<dbReference type="GO" id="GO:0051537">
    <property type="term" value="F:2 iron, 2 sulfur cluster binding"/>
    <property type="evidence" value="ECO:0007669"/>
    <property type="project" value="UniProtKB-KW"/>
</dbReference>
<dbReference type="InterPro" id="IPR006058">
    <property type="entry name" value="2Fe2S_fd_BS"/>
</dbReference>
<name>A0A7C2AU85_THERO</name>
<keyword evidence="5" id="KW-0411">Iron-sulfur</keyword>
<keyword evidence="1" id="KW-0001">2Fe-2S</keyword>
<dbReference type="SUPFAM" id="SSF47741">
    <property type="entry name" value="CO dehydrogenase ISP C-domain like"/>
    <property type="match status" value="1"/>
</dbReference>
<dbReference type="GO" id="GO:0016491">
    <property type="term" value="F:oxidoreductase activity"/>
    <property type="evidence" value="ECO:0007669"/>
    <property type="project" value="UniProtKB-KW"/>
</dbReference>
<dbReference type="FunFam" id="3.10.20.30:FF:000020">
    <property type="entry name" value="Xanthine dehydrogenase iron-sulfur subunit"/>
    <property type="match status" value="1"/>
</dbReference>
<evidence type="ECO:0000256" key="1">
    <source>
        <dbReference type="ARBA" id="ARBA00022714"/>
    </source>
</evidence>
<evidence type="ECO:0000256" key="4">
    <source>
        <dbReference type="ARBA" id="ARBA00023004"/>
    </source>
</evidence>
<dbReference type="InterPro" id="IPR036884">
    <property type="entry name" value="2Fe-2S-bd_dom_sf"/>
</dbReference>
<dbReference type="Gene3D" id="1.10.150.120">
    <property type="entry name" value="[2Fe-2S]-binding domain"/>
    <property type="match status" value="1"/>
</dbReference>
<protein>
    <submittedName>
        <fullName evidence="6">(2Fe-2S)-binding protein</fullName>
    </submittedName>
</protein>
<dbReference type="Pfam" id="PF00111">
    <property type="entry name" value="Fer2"/>
    <property type="match status" value="1"/>
</dbReference>
<dbReference type="GO" id="GO:0046872">
    <property type="term" value="F:metal ion binding"/>
    <property type="evidence" value="ECO:0007669"/>
    <property type="project" value="UniProtKB-KW"/>
</dbReference>
<evidence type="ECO:0000256" key="5">
    <source>
        <dbReference type="ARBA" id="ARBA00023014"/>
    </source>
</evidence>
<dbReference type="CDD" id="cd00207">
    <property type="entry name" value="fer2"/>
    <property type="match status" value="1"/>
</dbReference>
<organism evidence="6">
    <name type="scientific">Thermomicrobium roseum</name>
    <dbReference type="NCBI Taxonomy" id="500"/>
    <lineage>
        <taxon>Bacteria</taxon>
        <taxon>Pseudomonadati</taxon>
        <taxon>Thermomicrobiota</taxon>
        <taxon>Thermomicrobia</taxon>
        <taxon>Thermomicrobiales</taxon>
        <taxon>Thermomicrobiaceae</taxon>
        <taxon>Thermomicrobium</taxon>
    </lineage>
</organism>
<dbReference type="EMBL" id="DSJL01000011">
    <property type="protein sequence ID" value="HEF66362.1"/>
    <property type="molecule type" value="Genomic_DNA"/>
</dbReference>
<reference evidence="6" key="1">
    <citation type="journal article" date="2020" name="mSystems">
        <title>Genome- and Community-Level Interaction Insights into Carbon Utilization and Element Cycling Functions of Hydrothermarchaeota in Hydrothermal Sediment.</title>
        <authorList>
            <person name="Zhou Z."/>
            <person name="Liu Y."/>
            <person name="Xu W."/>
            <person name="Pan J."/>
            <person name="Luo Z.H."/>
            <person name="Li M."/>
        </authorList>
    </citation>
    <scope>NUCLEOTIDE SEQUENCE [LARGE SCALE GENOMIC DNA]</scope>
    <source>
        <strain evidence="6">SpSt-222</strain>
    </source>
</reference>
<sequence length="159" mass="16902">MERVPITVTVNGRRISAVVEPRMTLADFLREELGLTGTKLGCEHGVCGSCTVLWDGAAVRSCLVLAAQADGANITTIEGLATDGTLHPVQQAFWEAHALQCGFCTPGMVLTAVALLAENPNPSEEEIREALSGNLCRCTGYQNIVRAVQLAARHERAGT</sequence>
<evidence type="ECO:0000313" key="6">
    <source>
        <dbReference type="EMBL" id="HEF66362.1"/>
    </source>
</evidence>
<evidence type="ECO:0000256" key="3">
    <source>
        <dbReference type="ARBA" id="ARBA00023002"/>
    </source>
</evidence>
<gene>
    <name evidence="6" type="ORF">ENP47_12315</name>
</gene>
<dbReference type="Pfam" id="PF01799">
    <property type="entry name" value="Fer2_2"/>
    <property type="match status" value="1"/>
</dbReference>
<dbReference type="PANTHER" id="PTHR44379:SF5">
    <property type="entry name" value="OXIDOREDUCTASE WITH IRON-SULFUR SUBUNIT"/>
    <property type="match status" value="1"/>
</dbReference>
<dbReference type="PANTHER" id="PTHR44379">
    <property type="entry name" value="OXIDOREDUCTASE WITH IRON-SULFUR SUBUNIT"/>
    <property type="match status" value="1"/>
</dbReference>
<dbReference type="PROSITE" id="PS00197">
    <property type="entry name" value="2FE2S_FER_1"/>
    <property type="match status" value="1"/>
</dbReference>
<comment type="caution">
    <text evidence="6">The sequence shown here is derived from an EMBL/GenBank/DDBJ whole genome shotgun (WGS) entry which is preliminary data.</text>
</comment>
<dbReference type="InterPro" id="IPR002888">
    <property type="entry name" value="2Fe-2S-bd"/>
</dbReference>
<dbReference type="SUPFAM" id="SSF54292">
    <property type="entry name" value="2Fe-2S ferredoxin-like"/>
    <property type="match status" value="1"/>
</dbReference>
<keyword evidence="4" id="KW-0408">Iron</keyword>
<dbReference type="InterPro" id="IPR036010">
    <property type="entry name" value="2Fe-2S_ferredoxin-like_sf"/>
</dbReference>
<dbReference type="PROSITE" id="PS51085">
    <property type="entry name" value="2FE2S_FER_2"/>
    <property type="match status" value="1"/>
</dbReference>
<dbReference type="FunFam" id="1.10.150.120:FF:000003">
    <property type="entry name" value="Carbon monoxide dehydrogenase, small subunit"/>
    <property type="match status" value="1"/>
</dbReference>
<dbReference type="Gene3D" id="3.10.20.30">
    <property type="match status" value="1"/>
</dbReference>
<keyword evidence="2" id="KW-0479">Metal-binding</keyword>
<proteinExistence type="predicted"/>
<keyword evidence="3" id="KW-0560">Oxidoreductase</keyword>
<dbReference type="AlphaFoldDB" id="A0A7C2AU85"/>
<dbReference type="InterPro" id="IPR001041">
    <property type="entry name" value="2Fe-2S_ferredoxin-type"/>
</dbReference>
<accession>A0A7C2AU85</accession>
<evidence type="ECO:0000256" key="2">
    <source>
        <dbReference type="ARBA" id="ARBA00022723"/>
    </source>
</evidence>